<gene>
    <name evidence="3" type="ORF">ED208_02190</name>
</gene>
<accession>A0A3N0VKW1</accession>
<feature type="signal peptide" evidence="1">
    <location>
        <begin position="1"/>
        <end position="24"/>
    </location>
</feature>
<dbReference type="Proteomes" id="UP000282106">
    <property type="component" value="Unassembled WGS sequence"/>
</dbReference>
<dbReference type="Pfam" id="PF01979">
    <property type="entry name" value="Amidohydro_1"/>
    <property type="match status" value="1"/>
</dbReference>
<dbReference type="InterPro" id="IPR057744">
    <property type="entry name" value="OTAase-like"/>
</dbReference>
<dbReference type="CDD" id="cd01299">
    <property type="entry name" value="Met_dep_hydrolase_A"/>
    <property type="match status" value="1"/>
</dbReference>
<sequence length="441" mass="46724">MPSPRIRLSALLLALALPFNASLAAGETPVPKRLAIRAAQLIDGTGAAPLRDAVVLVEGERITAVGSGLPIPAGTELIDLGGATLTPGLIDCHTHISGESGDYYQKLVRESAIDAAVRAHVYAGRTLMAGFTSIRNLGAEDFIDIALKKAIDDGSVAGPRIDAAGHGIGATGGHADLTGTSPYLHIDGFSGVADGVEAVRLKVREQVKYGAGVIKMVATAGVLSEEDSVGAPQYTQEEMNALVDEAHRWDRKVAAHAHGTEGIKMAIKAGVDSIEHGSFIDDEGIRLMKQHGTWLVADIYNDDYILAEFGRLNYPQKILDKERLVGRTQRENFRKAAKAGVKIAYGTDAGVYPHGWNGKQMAKMVEWGLTPMQAIVSATGSAAELLGWQKTVGRIAPGLYADLIAVSGDPLRDVSEFEHIAFVMKGGVVYKQGGQVLPRAP</sequence>
<dbReference type="InterPro" id="IPR051781">
    <property type="entry name" value="Metallo-dep_Hydrolase"/>
</dbReference>
<dbReference type="AlphaFoldDB" id="A0A3N0VKW1"/>
<feature type="chain" id="PRO_5017980534" evidence="1">
    <location>
        <begin position="25"/>
        <end position="441"/>
    </location>
</feature>
<evidence type="ECO:0000256" key="1">
    <source>
        <dbReference type="SAM" id="SignalP"/>
    </source>
</evidence>
<dbReference type="GO" id="GO:0016810">
    <property type="term" value="F:hydrolase activity, acting on carbon-nitrogen (but not peptide) bonds"/>
    <property type="evidence" value="ECO:0007669"/>
    <property type="project" value="InterPro"/>
</dbReference>
<dbReference type="Gene3D" id="3.20.20.140">
    <property type="entry name" value="Metal-dependent hydrolases"/>
    <property type="match status" value="1"/>
</dbReference>
<keyword evidence="4" id="KW-1185">Reference proteome</keyword>
<dbReference type="InterPro" id="IPR032466">
    <property type="entry name" value="Metal_Hydrolase"/>
</dbReference>
<dbReference type="SUPFAM" id="SSF51556">
    <property type="entry name" value="Metallo-dependent hydrolases"/>
    <property type="match status" value="1"/>
</dbReference>
<name>A0A3N0VKW1_9GAMM</name>
<evidence type="ECO:0000259" key="2">
    <source>
        <dbReference type="Pfam" id="PF01979"/>
    </source>
</evidence>
<proteinExistence type="predicted"/>
<comment type="caution">
    <text evidence="3">The sequence shown here is derived from an EMBL/GenBank/DDBJ whole genome shotgun (WGS) entry which is preliminary data.</text>
</comment>
<dbReference type="PANTHER" id="PTHR43135:SF3">
    <property type="entry name" value="ALPHA-D-RIBOSE 1-METHYLPHOSPHONATE 5-TRIPHOSPHATE DIPHOSPHATASE"/>
    <property type="match status" value="1"/>
</dbReference>
<dbReference type="Gene3D" id="2.30.40.10">
    <property type="entry name" value="Urease, subunit C, domain 1"/>
    <property type="match status" value="1"/>
</dbReference>
<dbReference type="PANTHER" id="PTHR43135">
    <property type="entry name" value="ALPHA-D-RIBOSE 1-METHYLPHOSPHONATE 5-TRIPHOSPHATE DIPHOSPHATASE"/>
    <property type="match status" value="1"/>
</dbReference>
<reference evidence="3 4" key="1">
    <citation type="submission" date="2018-10" db="EMBL/GenBank/DDBJ databases">
        <authorList>
            <person name="Chen W.-M."/>
        </authorList>
    </citation>
    <scope>NUCLEOTIDE SEQUENCE [LARGE SCALE GENOMIC DNA]</scope>
    <source>
        <strain evidence="3 4">THS-13</strain>
    </source>
</reference>
<dbReference type="SUPFAM" id="SSF51338">
    <property type="entry name" value="Composite domain of metallo-dependent hydrolases"/>
    <property type="match status" value="2"/>
</dbReference>
<dbReference type="InterPro" id="IPR011059">
    <property type="entry name" value="Metal-dep_hydrolase_composite"/>
</dbReference>
<evidence type="ECO:0000313" key="3">
    <source>
        <dbReference type="EMBL" id="ROH93354.1"/>
    </source>
</evidence>
<protein>
    <submittedName>
        <fullName evidence="3">Amidohydrolase family protein</fullName>
    </submittedName>
</protein>
<dbReference type="InParanoid" id="A0A3N0VKW1"/>
<dbReference type="InterPro" id="IPR006680">
    <property type="entry name" value="Amidohydro-rel"/>
</dbReference>
<dbReference type="RefSeq" id="WP_123210209.1">
    <property type="nucleotide sequence ID" value="NZ_RJVO01000001.1"/>
</dbReference>
<organism evidence="3 4">
    <name type="scientific">Stagnimonas aquatica</name>
    <dbReference type="NCBI Taxonomy" id="2689987"/>
    <lineage>
        <taxon>Bacteria</taxon>
        <taxon>Pseudomonadati</taxon>
        <taxon>Pseudomonadota</taxon>
        <taxon>Gammaproteobacteria</taxon>
        <taxon>Nevskiales</taxon>
        <taxon>Nevskiaceae</taxon>
        <taxon>Stagnimonas</taxon>
    </lineage>
</organism>
<feature type="domain" description="Amidohydrolase-related" evidence="2">
    <location>
        <begin position="84"/>
        <end position="428"/>
    </location>
</feature>
<keyword evidence="3" id="KW-0378">Hydrolase</keyword>
<evidence type="ECO:0000313" key="4">
    <source>
        <dbReference type="Proteomes" id="UP000282106"/>
    </source>
</evidence>
<keyword evidence="1" id="KW-0732">Signal</keyword>
<dbReference type="EMBL" id="RJVO01000001">
    <property type="protein sequence ID" value="ROH93354.1"/>
    <property type="molecule type" value="Genomic_DNA"/>
</dbReference>